<feature type="non-terminal residue" evidence="1">
    <location>
        <position position="26"/>
    </location>
</feature>
<accession>W1YI52</accession>
<organism evidence="1">
    <name type="scientific">human gut metagenome</name>
    <dbReference type="NCBI Taxonomy" id="408170"/>
    <lineage>
        <taxon>unclassified sequences</taxon>
        <taxon>metagenomes</taxon>
        <taxon>organismal metagenomes</taxon>
    </lineage>
</organism>
<sequence length="26" mass="2867">MCLLINIVLIIVETSIPKQGTLVLEI</sequence>
<name>W1YI52_9ZZZZ</name>
<proteinExistence type="predicted"/>
<dbReference type="AlphaFoldDB" id="W1YI52"/>
<reference evidence="1" key="1">
    <citation type="submission" date="2013-12" db="EMBL/GenBank/DDBJ databases">
        <title>A Varibaculum cambriense genome reconstructed from a premature infant gut community with otherwise low bacterial novelty that shifts toward anaerobic metabolism during the third week of life.</title>
        <authorList>
            <person name="Brown C.T."/>
            <person name="Sharon I."/>
            <person name="Thomas B.C."/>
            <person name="Castelle C.J."/>
            <person name="Morowitz M.J."/>
            <person name="Banfield J.F."/>
        </authorList>
    </citation>
    <scope>NUCLEOTIDE SEQUENCE</scope>
</reference>
<dbReference type="EMBL" id="AZMM01003993">
    <property type="protein sequence ID" value="ETJ42046.1"/>
    <property type="molecule type" value="Genomic_DNA"/>
</dbReference>
<comment type="caution">
    <text evidence="1">The sequence shown here is derived from an EMBL/GenBank/DDBJ whole genome shotgun (WGS) entry which is preliminary data.</text>
</comment>
<gene>
    <name evidence="1" type="ORF">Q604_UNBC03993G0002</name>
</gene>
<protein>
    <submittedName>
        <fullName evidence="1">Uncharacterized protein</fullName>
    </submittedName>
</protein>
<evidence type="ECO:0000313" key="1">
    <source>
        <dbReference type="EMBL" id="ETJ42046.1"/>
    </source>
</evidence>